<dbReference type="InterPro" id="IPR046357">
    <property type="entry name" value="PPIase_dom_sf"/>
</dbReference>
<reference evidence="18" key="1">
    <citation type="submission" date="2018-10" db="EMBL/GenBank/DDBJ databases">
        <authorList>
            <person name="Peiro R."/>
            <person name="Begona"/>
            <person name="Cbmso G."/>
            <person name="Lopez M."/>
            <person name="Gonzalez S."/>
            <person name="Sacristan E."/>
            <person name="Castillo E."/>
        </authorList>
    </citation>
    <scope>NUCLEOTIDE SEQUENCE [LARGE SCALE GENOMIC DNA]</scope>
</reference>
<evidence type="ECO:0000256" key="9">
    <source>
        <dbReference type="ARBA" id="ARBA00030642"/>
    </source>
</evidence>
<evidence type="ECO:0000256" key="14">
    <source>
        <dbReference type="PROSITE-ProRule" id="PRU00278"/>
    </source>
</evidence>
<dbReference type="InterPro" id="IPR000297">
    <property type="entry name" value="PPIase_PpiC"/>
</dbReference>
<evidence type="ECO:0000256" key="4">
    <source>
        <dbReference type="ARBA" id="ARBA00022519"/>
    </source>
</evidence>
<comment type="subcellular location">
    <subcellularLocation>
        <location evidence="1">Cell inner membrane</location>
        <topology evidence="1">Single-pass type II membrane protein</topology>
        <orientation evidence="1">Periplasmic side</orientation>
    </subcellularLocation>
</comment>
<evidence type="ECO:0000256" key="6">
    <source>
        <dbReference type="ARBA" id="ARBA00022989"/>
    </source>
</evidence>
<dbReference type="PANTHER" id="PTHR47529">
    <property type="entry name" value="PEPTIDYL-PROLYL CIS-TRANS ISOMERASE D"/>
    <property type="match status" value="1"/>
</dbReference>
<dbReference type="Gene3D" id="1.10.4030.10">
    <property type="entry name" value="Porin chaperone SurA, peptide-binding domain"/>
    <property type="match status" value="1"/>
</dbReference>
<keyword evidence="3" id="KW-1003">Cell membrane</keyword>
<name>A0A3S4BIW8_9BRAD</name>
<evidence type="ECO:0000256" key="13">
    <source>
        <dbReference type="ARBA" id="ARBA00042775"/>
    </source>
</evidence>
<proteinExistence type="inferred from homology"/>
<keyword evidence="18" id="KW-1185">Reference proteome</keyword>
<evidence type="ECO:0000256" key="10">
    <source>
        <dbReference type="ARBA" id="ARBA00031484"/>
    </source>
</evidence>
<keyword evidence="5 15" id="KW-0812">Transmembrane</keyword>
<evidence type="ECO:0000256" key="15">
    <source>
        <dbReference type="SAM" id="Phobius"/>
    </source>
</evidence>
<dbReference type="InterPro" id="IPR052029">
    <property type="entry name" value="PpiD_chaperone"/>
</dbReference>
<dbReference type="Pfam" id="PF13145">
    <property type="entry name" value="Rotamase_2"/>
    <property type="match status" value="1"/>
</dbReference>
<dbReference type="GO" id="GO:0003755">
    <property type="term" value="F:peptidyl-prolyl cis-trans isomerase activity"/>
    <property type="evidence" value="ECO:0007669"/>
    <property type="project" value="UniProtKB-KW"/>
</dbReference>
<dbReference type="GO" id="GO:0005886">
    <property type="term" value="C:plasma membrane"/>
    <property type="evidence" value="ECO:0007669"/>
    <property type="project" value="UniProtKB-SubCell"/>
</dbReference>
<dbReference type="PANTHER" id="PTHR47529:SF1">
    <property type="entry name" value="PERIPLASMIC CHAPERONE PPID"/>
    <property type="match status" value="1"/>
</dbReference>
<gene>
    <name evidence="17" type="primary">ppiD</name>
    <name evidence="17" type="ORF">RHODGE_RHODGE_04232</name>
</gene>
<keyword evidence="4" id="KW-0997">Cell inner membrane</keyword>
<protein>
    <recommendedName>
        <fullName evidence="2">Parvulin-like PPIase</fullName>
    </recommendedName>
    <alternativeName>
        <fullName evidence="9">Peptidyl-prolyl cis-trans isomerase plp</fullName>
    </alternativeName>
    <alternativeName>
        <fullName evidence="12">Periplasmic chaperone PpiD</fullName>
    </alternativeName>
    <alternativeName>
        <fullName evidence="13">Periplasmic folding chaperone</fullName>
    </alternativeName>
    <alternativeName>
        <fullName evidence="10">Rotamase plp</fullName>
    </alternativeName>
</protein>
<evidence type="ECO:0000256" key="7">
    <source>
        <dbReference type="ARBA" id="ARBA00023136"/>
    </source>
</evidence>
<dbReference type="RefSeq" id="WP_129611058.1">
    <property type="nucleotide sequence ID" value="NZ_UWOC01000186.1"/>
</dbReference>
<feature type="domain" description="PpiC" evidence="16">
    <location>
        <begin position="270"/>
        <end position="358"/>
    </location>
</feature>
<keyword evidence="7 15" id="KW-0472">Membrane</keyword>
<comment type="caution">
    <text evidence="17">The sequence shown here is derived from an EMBL/GenBank/DDBJ whole genome shotgun (WGS) entry which is preliminary data.</text>
</comment>
<dbReference type="InterPro" id="IPR027304">
    <property type="entry name" value="Trigger_fact/SurA_dom_sf"/>
</dbReference>
<dbReference type="Pfam" id="PF13624">
    <property type="entry name" value="SurA_N_3"/>
    <property type="match status" value="1"/>
</dbReference>
<dbReference type="PROSITE" id="PS50198">
    <property type="entry name" value="PPIC_PPIASE_2"/>
    <property type="match status" value="1"/>
</dbReference>
<dbReference type="SUPFAM" id="SSF54534">
    <property type="entry name" value="FKBP-like"/>
    <property type="match status" value="1"/>
</dbReference>
<dbReference type="Proteomes" id="UP000289200">
    <property type="component" value="Unassembled WGS sequence"/>
</dbReference>
<evidence type="ECO:0000256" key="2">
    <source>
        <dbReference type="ARBA" id="ARBA00018370"/>
    </source>
</evidence>
<comment type="similarity">
    <text evidence="11">Belongs to the PpiD chaperone family.</text>
</comment>
<evidence type="ECO:0000259" key="16">
    <source>
        <dbReference type="PROSITE" id="PS50198"/>
    </source>
</evidence>
<evidence type="ECO:0000256" key="8">
    <source>
        <dbReference type="ARBA" id="ARBA00023186"/>
    </source>
</evidence>
<evidence type="ECO:0000256" key="3">
    <source>
        <dbReference type="ARBA" id="ARBA00022475"/>
    </source>
</evidence>
<dbReference type="SUPFAM" id="SSF109998">
    <property type="entry name" value="Triger factor/SurA peptide-binding domain-like"/>
    <property type="match status" value="1"/>
</dbReference>
<evidence type="ECO:0000256" key="5">
    <source>
        <dbReference type="ARBA" id="ARBA00022692"/>
    </source>
</evidence>
<keyword evidence="6 15" id="KW-1133">Transmembrane helix</keyword>
<keyword evidence="8" id="KW-0143">Chaperone</keyword>
<evidence type="ECO:0000256" key="11">
    <source>
        <dbReference type="ARBA" id="ARBA00038408"/>
    </source>
</evidence>
<organism evidence="17 18">
    <name type="scientific">Rhodoplanes serenus</name>
    <dbReference type="NCBI Taxonomy" id="200615"/>
    <lineage>
        <taxon>Bacteria</taxon>
        <taxon>Pseudomonadati</taxon>
        <taxon>Pseudomonadota</taxon>
        <taxon>Alphaproteobacteria</taxon>
        <taxon>Hyphomicrobiales</taxon>
        <taxon>Nitrobacteraceae</taxon>
        <taxon>Rhodoplanes</taxon>
    </lineage>
</organism>
<dbReference type="EMBL" id="UWOC01000186">
    <property type="protein sequence ID" value="VCU11028.1"/>
    <property type="molecule type" value="Genomic_DNA"/>
</dbReference>
<evidence type="ECO:0000313" key="17">
    <source>
        <dbReference type="EMBL" id="VCU11028.1"/>
    </source>
</evidence>
<dbReference type="Gene3D" id="3.10.50.40">
    <property type="match status" value="1"/>
</dbReference>
<keyword evidence="14 17" id="KW-0413">Isomerase</keyword>
<evidence type="ECO:0000256" key="12">
    <source>
        <dbReference type="ARBA" id="ARBA00040743"/>
    </source>
</evidence>
<dbReference type="OrthoDB" id="9768393at2"/>
<accession>A0A3S4BIW8</accession>
<keyword evidence="14" id="KW-0697">Rotamase</keyword>
<evidence type="ECO:0000256" key="1">
    <source>
        <dbReference type="ARBA" id="ARBA00004382"/>
    </source>
</evidence>
<evidence type="ECO:0000313" key="18">
    <source>
        <dbReference type="Proteomes" id="UP000289200"/>
    </source>
</evidence>
<sequence length="636" mass="68991">MLRGLRKASSNWLGKVVMAAVVAFLVISFAVWGIGDIFRGFGVSTVATIGKSEITIDQFRQLYNDRLQQLGRQVGRPITPDQARAAGLDRQILTQLVAEAVLDERARELGLGFPDAEVVRQIMQDPTFRGGNGQFDQTRFAYLVRQAGYTEQRFISEQRRISLRRQLAASVGGDVTAPQTTAEAMVRYENEERFIDYVVLGAAQAGDIPAPTPEQLQTTYEQRKFAFRAPEYRNVLLLMLSPDALAAGITVSDADVKKAYEERSSRYATPEKRQVQQIAFANPEEAKAAHERLSSGGLTFEALAAERNIAPADLDLGLVSRADMLDPAIAAAAFSLADGAVSAPVSGRFTTAILRVTKIEPGHATPLEEIAPQIRKDLAVERARASLAELRDKVEDELAAGQRLDEIAAKLKLPVQAIPAVDRSGRTPDGQPVALPKDVDVLGPAFSTQVGLENEAITLPGGGYVWYEVAGVTPSRERTFEEVKERVAERWRNDEIAARLTAKADGLAAKLKSGTWFPEVATAEGLKLETAAALKRRGSNALPAGVVEQVFRTPKEGVGVATGANGLDRVVFRVTDIRAPAFDPAAEDVKKLMGQLRTAYSDDLMAQYVGQLQSEMGVRINQQALAQAVGRSAADQ</sequence>
<dbReference type="AlphaFoldDB" id="A0A3S4BIW8"/>
<feature type="transmembrane region" description="Helical" evidence="15">
    <location>
        <begin position="12"/>
        <end position="35"/>
    </location>
</feature>